<dbReference type="Gene3D" id="3.40.190.10">
    <property type="entry name" value="Periplasmic binding protein-like II"/>
    <property type="match status" value="1"/>
</dbReference>
<gene>
    <name evidence="6" type="ORF">BDK51DRAFT_30973</name>
</gene>
<organism evidence="6 7">
    <name type="scientific">Blyttiomyces helicus</name>
    <dbReference type="NCBI Taxonomy" id="388810"/>
    <lineage>
        <taxon>Eukaryota</taxon>
        <taxon>Fungi</taxon>
        <taxon>Fungi incertae sedis</taxon>
        <taxon>Chytridiomycota</taxon>
        <taxon>Chytridiomycota incertae sedis</taxon>
        <taxon>Chytridiomycetes</taxon>
        <taxon>Chytridiomycetes incertae sedis</taxon>
        <taxon>Blyttiomyces</taxon>
    </lineage>
</organism>
<keyword evidence="3" id="KW-0808">Transferase</keyword>
<comment type="similarity">
    <text evidence="1">Belongs to the HMBS family.</text>
</comment>
<dbReference type="PANTHER" id="PTHR11557">
    <property type="entry name" value="PORPHOBILINOGEN DEAMINASE"/>
    <property type="match status" value="1"/>
</dbReference>
<keyword evidence="4" id="KW-0627">Porphyrin biosynthesis</keyword>
<evidence type="ECO:0000259" key="5">
    <source>
        <dbReference type="Pfam" id="PF01379"/>
    </source>
</evidence>
<dbReference type="Proteomes" id="UP000269721">
    <property type="component" value="Unassembled WGS sequence"/>
</dbReference>
<dbReference type="InterPro" id="IPR000860">
    <property type="entry name" value="HemC"/>
</dbReference>
<dbReference type="GO" id="GO:0006783">
    <property type="term" value="P:heme biosynthetic process"/>
    <property type="evidence" value="ECO:0007669"/>
    <property type="project" value="TreeGrafter"/>
</dbReference>
<name>A0A4P9VZC0_9FUNG</name>
<feature type="domain" description="Porphobilinogen deaminase N-terminal" evidence="5">
    <location>
        <begin position="34"/>
        <end position="125"/>
    </location>
</feature>
<evidence type="ECO:0000256" key="3">
    <source>
        <dbReference type="ARBA" id="ARBA00022679"/>
    </source>
</evidence>
<dbReference type="EMBL" id="KZ999347">
    <property type="protein sequence ID" value="RKO85159.1"/>
    <property type="molecule type" value="Genomic_DNA"/>
</dbReference>
<evidence type="ECO:0000256" key="2">
    <source>
        <dbReference type="ARBA" id="ARBA00012655"/>
    </source>
</evidence>
<proteinExistence type="inferred from homology"/>
<dbReference type="Pfam" id="PF01379">
    <property type="entry name" value="Porphobil_deam"/>
    <property type="match status" value="1"/>
</dbReference>
<dbReference type="GO" id="GO:0005737">
    <property type="term" value="C:cytoplasm"/>
    <property type="evidence" value="ECO:0007669"/>
    <property type="project" value="TreeGrafter"/>
</dbReference>
<sequence>MRDDRLKPKAQHLISTTALRLSAEFLYLHTLFIQRGILLGSLLEREDPRDPVNMRVGSPVTTLEELVEGSVVGTISVRRSAQIRARFTGLKLEDGKLDAPGSPYAGLLLAYAGVHRLGQGSRSPKSSPLQPCCTQLAKVPSASNAAPTIPLSSLSSPRSTTAQPVSVRALECGYRVPLRVWIELDNGGLMLAGSITSLDGKVDIRDDTEARRLWADKRRRCSKLSAVDFQGTVKSFCLEVEHVLW</sequence>
<dbReference type="GO" id="GO:0004418">
    <property type="term" value="F:hydroxymethylbilane synthase activity"/>
    <property type="evidence" value="ECO:0007669"/>
    <property type="project" value="UniProtKB-EC"/>
</dbReference>
<dbReference type="AlphaFoldDB" id="A0A4P9VZC0"/>
<dbReference type="OrthoDB" id="564646at2759"/>
<reference evidence="7" key="1">
    <citation type="journal article" date="2018" name="Nat. Microbiol.">
        <title>Leveraging single-cell genomics to expand the fungal tree of life.</title>
        <authorList>
            <person name="Ahrendt S.R."/>
            <person name="Quandt C.A."/>
            <person name="Ciobanu D."/>
            <person name="Clum A."/>
            <person name="Salamov A."/>
            <person name="Andreopoulos B."/>
            <person name="Cheng J.F."/>
            <person name="Woyke T."/>
            <person name="Pelin A."/>
            <person name="Henrissat B."/>
            <person name="Reynolds N.K."/>
            <person name="Benny G.L."/>
            <person name="Smith M.E."/>
            <person name="James T.Y."/>
            <person name="Grigoriev I.V."/>
        </authorList>
    </citation>
    <scope>NUCLEOTIDE SEQUENCE [LARGE SCALE GENOMIC DNA]</scope>
</reference>
<evidence type="ECO:0000256" key="4">
    <source>
        <dbReference type="ARBA" id="ARBA00023244"/>
    </source>
</evidence>
<accession>A0A4P9VZC0</accession>
<protein>
    <recommendedName>
        <fullName evidence="2">hydroxymethylbilane synthase</fullName>
        <ecNumber evidence="2">2.5.1.61</ecNumber>
    </recommendedName>
</protein>
<dbReference type="SUPFAM" id="SSF53850">
    <property type="entry name" value="Periplasmic binding protein-like II"/>
    <property type="match status" value="1"/>
</dbReference>
<evidence type="ECO:0000313" key="6">
    <source>
        <dbReference type="EMBL" id="RKO85159.1"/>
    </source>
</evidence>
<keyword evidence="7" id="KW-1185">Reference proteome</keyword>
<dbReference type="EC" id="2.5.1.61" evidence="2"/>
<evidence type="ECO:0000313" key="7">
    <source>
        <dbReference type="Proteomes" id="UP000269721"/>
    </source>
</evidence>
<dbReference type="PANTHER" id="PTHR11557:SF0">
    <property type="entry name" value="PORPHOBILINOGEN DEAMINASE"/>
    <property type="match status" value="1"/>
</dbReference>
<evidence type="ECO:0000256" key="1">
    <source>
        <dbReference type="ARBA" id="ARBA00005638"/>
    </source>
</evidence>
<dbReference type="InterPro" id="IPR022417">
    <property type="entry name" value="Porphobilin_deaminase_N"/>
</dbReference>